<dbReference type="Proteomes" id="UP000489600">
    <property type="component" value="Unassembled WGS sequence"/>
</dbReference>
<proteinExistence type="predicted"/>
<dbReference type="EMBL" id="CABITT030000007">
    <property type="protein sequence ID" value="VVB11367.1"/>
    <property type="molecule type" value="Genomic_DNA"/>
</dbReference>
<protein>
    <submittedName>
        <fullName evidence="2">Uncharacterized protein</fullName>
    </submittedName>
</protein>
<feature type="region of interest" description="Disordered" evidence="1">
    <location>
        <begin position="1"/>
        <end position="27"/>
    </location>
</feature>
<accession>A0A565CCH0</accession>
<evidence type="ECO:0000256" key="1">
    <source>
        <dbReference type="SAM" id="MobiDB-lite"/>
    </source>
</evidence>
<reference evidence="2" key="1">
    <citation type="submission" date="2019-07" db="EMBL/GenBank/DDBJ databases">
        <authorList>
            <person name="Dittberner H."/>
        </authorList>
    </citation>
    <scope>NUCLEOTIDE SEQUENCE [LARGE SCALE GENOMIC DNA]</scope>
</reference>
<comment type="caution">
    <text evidence="2">The sequence shown here is derived from an EMBL/GenBank/DDBJ whole genome shotgun (WGS) entry which is preliminary data.</text>
</comment>
<name>A0A565CCH0_9BRAS</name>
<gene>
    <name evidence="2" type="ORF">ANE_LOCUS21811</name>
</gene>
<keyword evidence="3" id="KW-1185">Reference proteome</keyword>
<dbReference type="AlphaFoldDB" id="A0A565CCH0"/>
<sequence>MAHRYSRQEKGKWVSPRSQSQHSRRSPIRILEEDTASLIAQHHLTLIGKVTNPLMQRPQEVVEYLPLY</sequence>
<organism evidence="2 3">
    <name type="scientific">Arabis nemorensis</name>
    <dbReference type="NCBI Taxonomy" id="586526"/>
    <lineage>
        <taxon>Eukaryota</taxon>
        <taxon>Viridiplantae</taxon>
        <taxon>Streptophyta</taxon>
        <taxon>Embryophyta</taxon>
        <taxon>Tracheophyta</taxon>
        <taxon>Spermatophyta</taxon>
        <taxon>Magnoliopsida</taxon>
        <taxon>eudicotyledons</taxon>
        <taxon>Gunneridae</taxon>
        <taxon>Pentapetalae</taxon>
        <taxon>rosids</taxon>
        <taxon>malvids</taxon>
        <taxon>Brassicales</taxon>
        <taxon>Brassicaceae</taxon>
        <taxon>Arabideae</taxon>
        <taxon>Arabis</taxon>
    </lineage>
</organism>
<evidence type="ECO:0000313" key="3">
    <source>
        <dbReference type="Proteomes" id="UP000489600"/>
    </source>
</evidence>
<feature type="compositionally biased region" description="Basic and acidic residues" evidence="1">
    <location>
        <begin position="1"/>
        <end position="12"/>
    </location>
</feature>
<dbReference type="OrthoDB" id="10494375at2759"/>
<evidence type="ECO:0000313" key="2">
    <source>
        <dbReference type="EMBL" id="VVB11367.1"/>
    </source>
</evidence>